<feature type="compositionally biased region" description="Polar residues" evidence="2">
    <location>
        <begin position="205"/>
        <end position="220"/>
    </location>
</feature>
<keyword evidence="1" id="KW-0175">Coiled coil</keyword>
<dbReference type="Proteomes" id="UP001151760">
    <property type="component" value="Unassembled WGS sequence"/>
</dbReference>
<gene>
    <name evidence="3" type="ORF">Tco_0769104</name>
</gene>
<reference evidence="3" key="1">
    <citation type="journal article" date="2022" name="Int. J. Mol. Sci.">
        <title>Draft Genome of Tanacetum Coccineum: Genomic Comparison of Closely Related Tanacetum-Family Plants.</title>
        <authorList>
            <person name="Yamashiro T."/>
            <person name="Shiraishi A."/>
            <person name="Nakayama K."/>
            <person name="Satake H."/>
        </authorList>
    </citation>
    <scope>NUCLEOTIDE SEQUENCE</scope>
</reference>
<reference evidence="3" key="2">
    <citation type="submission" date="2022-01" db="EMBL/GenBank/DDBJ databases">
        <authorList>
            <person name="Yamashiro T."/>
            <person name="Shiraishi A."/>
            <person name="Satake H."/>
            <person name="Nakayama K."/>
        </authorList>
    </citation>
    <scope>NUCLEOTIDE SEQUENCE</scope>
</reference>
<feature type="coiled-coil region" evidence="1">
    <location>
        <begin position="56"/>
        <end position="83"/>
    </location>
</feature>
<evidence type="ECO:0000313" key="3">
    <source>
        <dbReference type="EMBL" id="GJS86468.1"/>
    </source>
</evidence>
<accession>A0ABQ4ZC86</accession>
<sequence>MDWEKLMDNRWQQQITNEITVLVKNLLIPLTIKTKTNANEFERSLKQEIFEDLEYFQSLEKEVDELESEKAEFSNEYDLLLQECLSHDIMNAILRKKRFAYQVVENNAFTKPVTPHSWPQERQSAFAKPYHVNAPGPSRNSSKRVSFQSPIEFVGSNDMVHNYYLEEAKKKAQIQKNKALYIKPSVITPARLPNTASGSKLKPRNYNQQTRNWPPSHVSNRAVNIAKPPRNSKPFLNSKNLACPTCKKCIYCANHDVQIPIGRRFSPNKTSAVYMKTTPPRSGLTWKPTGRIFTSIGLRWIHTRNSVETYNNTNDSVLPLGNETCTPNTVIFANSSYLSAAILSMRHLALRFPVRRTIKYGESNATALEDQTLRAGNLVKEVLLMNLPDHRYRRWSNDLIQNRHIHYHMLILERQR</sequence>
<evidence type="ECO:0000256" key="2">
    <source>
        <dbReference type="SAM" id="MobiDB-lite"/>
    </source>
</evidence>
<evidence type="ECO:0000313" key="4">
    <source>
        <dbReference type="Proteomes" id="UP001151760"/>
    </source>
</evidence>
<protein>
    <submittedName>
        <fullName evidence="3">Uncharacterized protein</fullName>
    </submittedName>
</protein>
<evidence type="ECO:0000256" key="1">
    <source>
        <dbReference type="SAM" id="Coils"/>
    </source>
</evidence>
<keyword evidence="4" id="KW-1185">Reference proteome</keyword>
<feature type="region of interest" description="Disordered" evidence="2">
    <location>
        <begin position="193"/>
        <end position="220"/>
    </location>
</feature>
<proteinExistence type="predicted"/>
<comment type="caution">
    <text evidence="3">The sequence shown here is derived from an EMBL/GenBank/DDBJ whole genome shotgun (WGS) entry which is preliminary data.</text>
</comment>
<name>A0ABQ4ZC86_9ASTR</name>
<organism evidence="3 4">
    <name type="scientific">Tanacetum coccineum</name>
    <dbReference type="NCBI Taxonomy" id="301880"/>
    <lineage>
        <taxon>Eukaryota</taxon>
        <taxon>Viridiplantae</taxon>
        <taxon>Streptophyta</taxon>
        <taxon>Embryophyta</taxon>
        <taxon>Tracheophyta</taxon>
        <taxon>Spermatophyta</taxon>
        <taxon>Magnoliopsida</taxon>
        <taxon>eudicotyledons</taxon>
        <taxon>Gunneridae</taxon>
        <taxon>Pentapetalae</taxon>
        <taxon>asterids</taxon>
        <taxon>campanulids</taxon>
        <taxon>Asterales</taxon>
        <taxon>Asteraceae</taxon>
        <taxon>Asteroideae</taxon>
        <taxon>Anthemideae</taxon>
        <taxon>Anthemidinae</taxon>
        <taxon>Tanacetum</taxon>
    </lineage>
</organism>
<dbReference type="EMBL" id="BQNB010011126">
    <property type="protein sequence ID" value="GJS86468.1"/>
    <property type="molecule type" value="Genomic_DNA"/>
</dbReference>